<organism evidence="1 2">
    <name type="scientific">Gossypium arboreum</name>
    <name type="common">Tree cotton</name>
    <name type="synonym">Gossypium nanking</name>
    <dbReference type="NCBI Taxonomy" id="29729"/>
    <lineage>
        <taxon>Eukaryota</taxon>
        <taxon>Viridiplantae</taxon>
        <taxon>Streptophyta</taxon>
        <taxon>Embryophyta</taxon>
        <taxon>Tracheophyta</taxon>
        <taxon>Spermatophyta</taxon>
        <taxon>Magnoliopsida</taxon>
        <taxon>eudicotyledons</taxon>
        <taxon>Gunneridae</taxon>
        <taxon>Pentapetalae</taxon>
        <taxon>rosids</taxon>
        <taxon>malvids</taxon>
        <taxon>Malvales</taxon>
        <taxon>Malvaceae</taxon>
        <taxon>Malvoideae</taxon>
        <taxon>Gossypium</taxon>
    </lineage>
</organism>
<dbReference type="Proteomes" id="UP000032142">
    <property type="component" value="Unassembled WGS sequence"/>
</dbReference>
<evidence type="ECO:0000313" key="2">
    <source>
        <dbReference type="Proteomes" id="UP000032142"/>
    </source>
</evidence>
<dbReference type="AlphaFoldDB" id="A0A0B0PF31"/>
<protein>
    <submittedName>
        <fullName evidence="1">Uncharacterized protein</fullName>
    </submittedName>
</protein>
<keyword evidence="2" id="KW-1185">Reference proteome</keyword>
<gene>
    <name evidence="1" type="ORF">F383_01698</name>
</gene>
<proteinExistence type="predicted"/>
<sequence>MIDIFIGFVKMHLGLFAYCVSLESCKLGHGVWFIV</sequence>
<evidence type="ECO:0000313" key="1">
    <source>
        <dbReference type="EMBL" id="KHG23555.1"/>
    </source>
</evidence>
<name>A0A0B0PF31_GOSAR</name>
<reference evidence="2" key="1">
    <citation type="submission" date="2014-09" db="EMBL/GenBank/DDBJ databases">
        <authorList>
            <person name="Mudge J."/>
            <person name="Ramaraj T."/>
            <person name="Lindquist I.E."/>
            <person name="Bharti A.K."/>
            <person name="Sundararajan A."/>
            <person name="Cameron C.T."/>
            <person name="Woodward J.E."/>
            <person name="May G.D."/>
            <person name="Brubaker C."/>
            <person name="Broadhvest J."/>
            <person name="Wilkins T.A."/>
        </authorList>
    </citation>
    <scope>NUCLEOTIDE SEQUENCE</scope>
    <source>
        <strain evidence="2">cv. AKA8401</strain>
    </source>
</reference>
<accession>A0A0B0PF31</accession>
<dbReference type="EMBL" id="KN425505">
    <property type="protein sequence ID" value="KHG23555.1"/>
    <property type="molecule type" value="Genomic_DNA"/>
</dbReference>